<dbReference type="FunCoup" id="A0A4S2MX46">
    <property type="interactions" value="777"/>
</dbReference>
<organism evidence="3 4">
    <name type="scientific">Ascodesmis nigricans</name>
    <dbReference type="NCBI Taxonomy" id="341454"/>
    <lineage>
        <taxon>Eukaryota</taxon>
        <taxon>Fungi</taxon>
        <taxon>Dikarya</taxon>
        <taxon>Ascomycota</taxon>
        <taxon>Pezizomycotina</taxon>
        <taxon>Pezizomycetes</taxon>
        <taxon>Pezizales</taxon>
        <taxon>Ascodesmidaceae</taxon>
        <taxon>Ascodesmis</taxon>
    </lineage>
</organism>
<accession>A0A4S2MX46</accession>
<feature type="compositionally biased region" description="Low complexity" evidence="1">
    <location>
        <begin position="760"/>
        <end position="776"/>
    </location>
</feature>
<dbReference type="EMBL" id="ML220120">
    <property type="protein sequence ID" value="TGZ81262.1"/>
    <property type="molecule type" value="Genomic_DNA"/>
</dbReference>
<feature type="compositionally biased region" description="Basic and acidic residues" evidence="1">
    <location>
        <begin position="971"/>
        <end position="980"/>
    </location>
</feature>
<feature type="compositionally biased region" description="Polar residues" evidence="1">
    <location>
        <begin position="799"/>
        <end position="810"/>
    </location>
</feature>
<dbReference type="Pfam" id="PF00069">
    <property type="entry name" value="Pkinase"/>
    <property type="match status" value="1"/>
</dbReference>
<protein>
    <submittedName>
        <fullName evidence="3">Kinase-like protein</fullName>
    </submittedName>
</protein>
<feature type="compositionally biased region" description="Polar residues" evidence="1">
    <location>
        <begin position="665"/>
        <end position="677"/>
    </location>
</feature>
<feature type="compositionally biased region" description="Low complexity" evidence="1">
    <location>
        <begin position="812"/>
        <end position="854"/>
    </location>
</feature>
<dbReference type="Gene3D" id="3.30.200.20">
    <property type="entry name" value="Phosphorylase Kinase, domain 1"/>
    <property type="match status" value="1"/>
</dbReference>
<dbReference type="STRING" id="341454.A0A4S2MX46"/>
<dbReference type="GO" id="GO:0004672">
    <property type="term" value="F:protein kinase activity"/>
    <property type="evidence" value="ECO:0007669"/>
    <property type="project" value="InterPro"/>
</dbReference>
<dbReference type="InterPro" id="IPR051177">
    <property type="entry name" value="CIK-Related_Protein"/>
</dbReference>
<proteinExistence type="predicted"/>
<feature type="compositionally biased region" description="Polar residues" evidence="1">
    <location>
        <begin position="731"/>
        <end position="759"/>
    </location>
</feature>
<dbReference type="InterPro" id="IPR016024">
    <property type="entry name" value="ARM-type_fold"/>
</dbReference>
<feature type="domain" description="Protein kinase" evidence="2">
    <location>
        <begin position="1"/>
        <end position="336"/>
    </location>
</feature>
<dbReference type="PANTHER" id="PTHR12984">
    <property type="entry name" value="SCY1-RELATED S/T PROTEIN KINASE-LIKE"/>
    <property type="match status" value="1"/>
</dbReference>
<feature type="compositionally biased region" description="Low complexity" evidence="1">
    <location>
        <begin position="944"/>
        <end position="970"/>
    </location>
</feature>
<dbReference type="InterPro" id="IPR000719">
    <property type="entry name" value="Prot_kinase_dom"/>
</dbReference>
<dbReference type="InParanoid" id="A0A4S2MX46"/>
<feature type="region of interest" description="Disordered" evidence="1">
    <location>
        <begin position="665"/>
        <end position="854"/>
    </location>
</feature>
<dbReference type="InterPro" id="IPR011009">
    <property type="entry name" value="Kinase-like_dom_sf"/>
</dbReference>
<dbReference type="Gene3D" id="1.10.510.10">
    <property type="entry name" value="Transferase(Phosphotransferase) domain 1"/>
    <property type="match status" value="1"/>
</dbReference>
<dbReference type="PROSITE" id="PS50011">
    <property type="entry name" value="PROTEIN_KINASE_DOM"/>
    <property type="match status" value="1"/>
</dbReference>
<dbReference type="SUPFAM" id="SSF48371">
    <property type="entry name" value="ARM repeat"/>
    <property type="match status" value="1"/>
</dbReference>
<keyword evidence="4" id="KW-1185">Reference proteome</keyword>
<sequence>MFSGALKSFAASAINSGYERSPTPSSTCGAWKIYDAKRKKTGQAYSIFVFERKILDNSSGGLSAPSRRNDGLKAAQEEVVERLKKEANMLARLRHPCVLELVEPVEETRGGLQFVAEAVTGSLATLLAEKDEEEAGGRGGSRRYGRIDEARRKRREIEIDELEIQKGLLQLGKALEFLHESANLIHMNLTPEAVMVNAKSDWKICGLGFATNNVKPDLPPNYDPRLPSFVQVSLDYAAPDFVLDRTLSCSCDLFSLGLMMVTLYNSPHKSPLETHNSSSTYQRLLSAQSTTPNLSNNFLSSRPMPRHVTSSVLPQLITRRPATRMNARSFQESEYFDNILVSTLRFLDSFPAKTPSEKAAFMRGLPKILPQFPKSVLEKKILPGLVEEMRDGSLLALILPNVFLIVETAQPRIFSEKVLKRLKEVFLNASTSSSEPKTAAAKTAERERMAGQEGGLIVILNKLEIIKQKTTALEFKDDVIPLVQLALESPTHSLQDLGLRSLPVILPKLDFPTLKNDFFPIIASVFTKTSSLGIKIRGLEAFRVLCGGTVSFSQASDGLDGIPLSAANKKEDAPVLDKYTIQEKVIPLLKGIKTKEPAVMMEALAVFAEIGKTCDREVVAMEVLPTLWTMSFGPLINLEQFKSFMATIKALSTKIESEQIRKLSELNSSTPSGNPSSAGDFLSFGPLGNRGSSPAPTDDFEALVLGKKGPDNVRPTDGFEWSHPSSGVGGSCTSSPRPTLSTANAPKFSWSTPSPNAERQSSNLSSSPSLSALQPNKPGLGFGSTTGLKAQQTAQQAQPSTSIDWSSATKKPSFPSNSSSFSNSRPALTPSTSATSAASMNRPTSTNSGTNGHTTILYGRTQVAAPPVTSSNAEFAGFTIPPPPSANRGNSTNNTLAGLGGLGGNIGGSAFGIPPPPSSNTAAFGGMKQQFGGLSLGGGANGMSMNSMMQPLQPLQPQQPPQWGQTLQPQKKLEEKKGLDQWESLL</sequence>
<keyword evidence="3" id="KW-0808">Transferase</keyword>
<evidence type="ECO:0000313" key="4">
    <source>
        <dbReference type="Proteomes" id="UP000298138"/>
    </source>
</evidence>
<dbReference type="SMART" id="SM00220">
    <property type="entry name" value="S_TKc"/>
    <property type="match status" value="1"/>
</dbReference>
<dbReference type="AlphaFoldDB" id="A0A4S2MX46"/>
<dbReference type="InterPro" id="IPR011989">
    <property type="entry name" value="ARM-like"/>
</dbReference>
<keyword evidence="3" id="KW-0418">Kinase</keyword>
<dbReference type="Gene3D" id="1.25.10.10">
    <property type="entry name" value="Leucine-rich Repeat Variant"/>
    <property type="match status" value="1"/>
</dbReference>
<dbReference type="Proteomes" id="UP000298138">
    <property type="component" value="Unassembled WGS sequence"/>
</dbReference>
<dbReference type="OrthoDB" id="79687at2759"/>
<reference evidence="3 4" key="1">
    <citation type="submission" date="2019-04" db="EMBL/GenBank/DDBJ databases">
        <title>Comparative genomics and transcriptomics to analyze fruiting body development in filamentous ascomycetes.</title>
        <authorList>
            <consortium name="DOE Joint Genome Institute"/>
            <person name="Lutkenhaus R."/>
            <person name="Traeger S."/>
            <person name="Breuer J."/>
            <person name="Kuo A."/>
            <person name="Lipzen A."/>
            <person name="Pangilinan J."/>
            <person name="Dilworth D."/>
            <person name="Sandor L."/>
            <person name="Poggeler S."/>
            <person name="Barry K."/>
            <person name="Grigoriev I.V."/>
            <person name="Nowrousian M."/>
        </authorList>
    </citation>
    <scope>NUCLEOTIDE SEQUENCE [LARGE SCALE GENOMIC DNA]</scope>
    <source>
        <strain evidence="3 4">CBS 389.68</strain>
    </source>
</reference>
<gene>
    <name evidence="3" type="ORF">EX30DRAFT_319274</name>
</gene>
<dbReference type="PANTHER" id="PTHR12984:SF6">
    <property type="entry name" value="SCY1-LIKE PROTEIN 2"/>
    <property type="match status" value="1"/>
</dbReference>
<dbReference type="CDD" id="cd14011">
    <property type="entry name" value="PK_SCY1_like"/>
    <property type="match status" value="1"/>
</dbReference>
<dbReference type="GO" id="GO:0005524">
    <property type="term" value="F:ATP binding"/>
    <property type="evidence" value="ECO:0007669"/>
    <property type="project" value="InterPro"/>
</dbReference>
<evidence type="ECO:0000313" key="3">
    <source>
        <dbReference type="EMBL" id="TGZ81262.1"/>
    </source>
</evidence>
<evidence type="ECO:0000259" key="2">
    <source>
        <dbReference type="PROSITE" id="PS50011"/>
    </source>
</evidence>
<dbReference type="SUPFAM" id="SSF56112">
    <property type="entry name" value="Protein kinase-like (PK-like)"/>
    <property type="match status" value="1"/>
</dbReference>
<feature type="region of interest" description="Disordered" evidence="1">
    <location>
        <begin position="944"/>
        <end position="986"/>
    </location>
</feature>
<name>A0A4S2MX46_9PEZI</name>
<evidence type="ECO:0000256" key="1">
    <source>
        <dbReference type="SAM" id="MobiDB-lite"/>
    </source>
</evidence>